<keyword evidence="2" id="KW-0963">Cytoplasm</keyword>
<keyword evidence="3" id="KW-0479">Metal-binding</keyword>
<dbReference type="PROSITE" id="PS51981">
    <property type="entry name" value="ZF_RZ"/>
    <property type="match status" value="1"/>
</dbReference>
<comment type="subcellular location">
    <subcellularLocation>
        <location evidence="1">Cytoplasm</location>
    </subcellularLocation>
</comment>
<gene>
    <name evidence="8" type="ORF">ONE63_007344</name>
</gene>
<reference evidence="8" key="1">
    <citation type="submission" date="2022-12" db="EMBL/GenBank/DDBJ databases">
        <title>Chromosome-level genome assembly of the bean flower thrips Megalurothrips usitatus.</title>
        <authorList>
            <person name="Ma L."/>
            <person name="Liu Q."/>
            <person name="Li H."/>
            <person name="Cai W."/>
        </authorList>
    </citation>
    <scope>NUCLEOTIDE SEQUENCE</scope>
    <source>
        <strain evidence="8">Cailab_2022a</strain>
    </source>
</reference>
<evidence type="ECO:0000256" key="2">
    <source>
        <dbReference type="ARBA" id="ARBA00022490"/>
    </source>
</evidence>
<accession>A0AAV7XRS0</accession>
<evidence type="ECO:0000256" key="4">
    <source>
        <dbReference type="ARBA" id="ARBA00022771"/>
    </source>
</evidence>
<keyword evidence="9" id="KW-1185">Reference proteome</keyword>
<evidence type="ECO:0000256" key="3">
    <source>
        <dbReference type="ARBA" id="ARBA00022723"/>
    </source>
</evidence>
<dbReference type="Proteomes" id="UP001075354">
    <property type="component" value="Chromosome 4"/>
</dbReference>
<protein>
    <recommendedName>
        <fullName evidence="7">RZ-type domain-containing protein</fullName>
    </recommendedName>
</protein>
<keyword evidence="6" id="KW-0391">Immunity</keyword>
<dbReference type="EMBL" id="JAPTSV010000004">
    <property type="protein sequence ID" value="KAJ1528977.1"/>
    <property type="molecule type" value="Genomic_DNA"/>
</dbReference>
<dbReference type="GO" id="GO:0008270">
    <property type="term" value="F:zinc ion binding"/>
    <property type="evidence" value="ECO:0007669"/>
    <property type="project" value="UniProtKB-KW"/>
</dbReference>
<evidence type="ECO:0000313" key="9">
    <source>
        <dbReference type="Proteomes" id="UP001075354"/>
    </source>
</evidence>
<dbReference type="InterPro" id="IPR046439">
    <property type="entry name" value="ZF_RZ_dom"/>
</dbReference>
<organism evidence="8 9">
    <name type="scientific">Megalurothrips usitatus</name>
    <name type="common">bean blossom thrips</name>
    <dbReference type="NCBI Taxonomy" id="439358"/>
    <lineage>
        <taxon>Eukaryota</taxon>
        <taxon>Metazoa</taxon>
        <taxon>Ecdysozoa</taxon>
        <taxon>Arthropoda</taxon>
        <taxon>Hexapoda</taxon>
        <taxon>Insecta</taxon>
        <taxon>Pterygota</taxon>
        <taxon>Neoptera</taxon>
        <taxon>Paraneoptera</taxon>
        <taxon>Thysanoptera</taxon>
        <taxon>Terebrantia</taxon>
        <taxon>Thripoidea</taxon>
        <taxon>Thripidae</taxon>
        <taxon>Megalurothrips</taxon>
    </lineage>
</organism>
<evidence type="ECO:0000256" key="6">
    <source>
        <dbReference type="ARBA" id="ARBA00022859"/>
    </source>
</evidence>
<evidence type="ECO:0000256" key="5">
    <source>
        <dbReference type="ARBA" id="ARBA00022833"/>
    </source>
</evidence>
<feature type="domain" description="RZ-type" evidence="7">
    <location>
        <begin position="1"/>
        <end position="66"/>
    </location>
</feature>
<sequence>MVNAAMGMNPGHWFKCRNGHPYFIGECGGAMEESKCNECGAPIGGRNHTLRADNTLASEIDHASGPAYPTALQRY</sequence>
<dbReference type="AlphaFoldDB" id="A0AAV7XRS0"/>
<proteinExistence type="predicted"/>
<dbReference type="Pfam" id="PF20173">
    <property type="entry name" value="ZnF_RZ-type"/>
    <property type="match status" value="1"/>
</dbReference>
<keyword evidence="5" id="KW-0862">Zinc</keyword>
<name>A0AAV7XRS0_9NEOP</name>
<keyword evidence="4" id="KW-0863">Zinc-finger</keyword>
<evidence type="ECO:0000313" key="8">
    <source>
        <dbReference type="EMBL" id="KAJ1528977.1"/>
    </source>
</evidence>
<dbReference type="GO" id="GO:0002376">
    <property type="term" value="P:immune system process"/>
    <property type="evidence" value="ECO:0007669"/>
    <property type="project" value="UniProtKB-KW"/>
</dbReference>
<dbReference type="GO" id="GO:0005737">
    <property type="term" value="C:cytoplasm"/>
    <property type="evidence" value="ECO:0007669"/>
    <property type="project" value="UniProtKB-SubCell"/>
</dbReference>
<evidence type="ECO:0000259" key="7">
    <source>
        <dbReference type="PROSITE" id="PS51981"/>
    </source>
</evidence>
<evidence type="ECO:0000256" key="1">
    <source>
        <dbReference type="ARBA" id="ARBA00004496"/>
    </source>
</evidence>
<comment type="caution">
    <text evidence="8">The sequence shown here is derived from an EMBL/GenBank/DDBJ whole genome shotgun (WGS) entry which is preliminary data.</text>
</comment>